<protein>
    <recommendedName>
        <fullName evidence="2">Mitochondrial ATPase complex subunit ATP10</fullName>
    </recommendedName>
</protein>
<dbReference type="InterPro" id="IPR007849">
    <property type="entry name" value="ATP10"/>
</dbReference>
<reference evidence="1" key="1">
    <citation type="submission" date="2015-08" db="EMBL/GenBank/DDBJ databases">
        <authorList>
            <person name="Babu N.S."/>
            <person name="Beckwith C.J."/>
            <person name="Beseler K.G."/>
            <person name="Brison A."/>
            <person name="Carone J.V."/>
            <person name="Caskin T.P."/>
            <person name="Diamond M."/>
            <person name="Durham M.E."/>
            <person name="Foxe J.M."/>
            <person name="Go M."/>
            <person name="Henderson B.A."/>
            <person name="Jones I.B."/>
            <person name="McGettigan J.A."/>
            <person name="Micheletti S.J."/>
            <person name="Nasrallah M.E."/>
            <person name="Ortiz D."/>
            <person name="Piller C.R."/>
            <person name="Privatt S.R."/>
            <person name="Schneider S.L."/>
            <person name="Sharp S."/>
            <person name="Smith T.C."/>
            <person name="Stanton J.D."/>
            <person name="Ullery H.E."/>
            <person name="Wilson R.J."/>
            <person name="Serrano M.G."/>
            <person name="Buck G."/>
            <person name="Lee V."/>
            <person name="Wang Y."/>
            <person name="Carvalho R."/>
            <person name="Voegtly L."/>
            <person name="Shi R."/>
            <person name="Duckworth R."/>
            <person name="Johnson A."/>
            <person name="Loviza R."/>
            <person name="Walstead R."/>
            <person name="Shah Z."/>
            <person name="Kiflezghi M."/>
            <person name="Wade K."/>
            <person name="Ball S.L."/>
            <person name="Bradley K.W."/>
            <person name="Asai D.J."/>
            <person name="Bowman C.A."/>
            <person name="Russell D.A."/>
            <person name="Pope W.H."/>
            <person name="Jacobs-Sera D."/>
            <person name="Hendrix R.W."/>
            <person name="Hatfull G.F."/>
        </authorList>
    </citation>
    <scope>NUCLEOTIDE SEQUENCE</scope>
</reference>
<dbReference type="AlphaFoldDB" id="A0A1D1ZT51"/>
<evidence type="ECO:0000313" key="1">
    <source>
        <dbReference type="EMBL" id="JAT69935.1"/>
    </source>
</evidence>
<dbReference type="Pfam" id="PF05176">
    <property type="entry name" value="ATP-synt_10"/>
    <property type="match status" value="1"/>
</dbReference>
<dbReference type="GO" id="GO:0005743">
    <property type="term" value="C:mitochondrial inner membrane"/>
    <property type="evidence" value="ECO:0007669"/>
    <property type="project" value="TreeGrafter"/>
</dbReference>
<dbReference type="EMBL" id="GDKF01008687">
    <property type="protein sequence ID" value="JAT69935.1"/>
    <property type="molecule type" value="Transcribed_RNA"/>
</dbReference>
<organism evidence="1">
    <name type="scientific">Auxenochlorella protothecoides</name>
    <name type="common">Green microalga</name>
    <name type="synonym">Chlorella protothecoides</name>
    <dbReference type="NCBI Taxonomy" id="3075"/>
    <lineage>
        <taxon>Eukaryota</taxon>
        <taxon>Viridiplantae</taxon>
        <taxon>Chlorophyta</taxon>
        <taxon>core chlorophytes</taxon>
        <taxon>Trebouxiophyceae</taxon>
        <taxon>Chlorellales</taxon>
        <taxon>Chlorellaceae</taxon>
        <taxon>Auxenochlorella</taxon>
    </lineage>
</organism>
<evidence type="ECO:0008006" key="2">
    <source>
        <dbReference type="Google" id="ProtNLM"/>
    </source>
</evidence>
<dbReference type="PANTHER" id="PTHR28106">
    <property type="entry name" value="MITOCHONDRIAL ATPASE COMPLEX SUBUNIT ATP10"/>
    <property type="match status" value="1"/>
</dbReference>
<proteinExistence type="predicted"/>
<dbReference type="GO" id="GO:0033615">
    <property type="term" value="P:mitochondrial proton-transporting ATP synthase complex assembly"/>
    <property type="evidence" value="ECO:0007669"/>
    <property type="project" value="TreeGrafter"/>
</dbReference>
<name>A0A1D1ZT51_AUXPR</name>
<gene>
    <name evidence="1" type="ORF">g.3063</name>
</gene>
<accession>A0A1D1ZT51</accession>
<sequence>MLRQLWSLPRNTRQGHAIFGSPACLGQHRSFKLFEIFRKEGREERVKELQEDLQRGYFDDFREFRDQHGKVFESRLIPVASAQPFPTLTASLPDESTIRFPVSQGAASVTLVAIAFRAGAQDLIEAWSVPFSEAFQSASNVQLVELALIESVVMRAWPFRSLLLKNGTASQERYHMPVQYLFHFGDAKPLCHALGLTNRLTGYVFLVDGAGRVRWRGSGPPTPNELAGFLAAAEQLAQGTTLGPRPPPRLP</sequence>
<dbReference type="PANTHER" id="PTHR28106:SF1">
    <property type="entry name" value="MITOCHONDRIAL ATPASE COMPLEX SUBUNIT ATP10"/>
    <property type="match status" value="1"/>
</dbReference>